<keyword evidence="1" id="KW-0863">Zinc-finger</keyword>
<keyword evidence="2" id="KW-0175">Coiled coil</keyword>
<evidence type="ECO:0000256" key="1">
    <source>
        <dbReference type="PROSITE-ProRule" id="PRU00042"/>
    </source>
</evidence>
<dbReference type="GO" id="GO:0008270">
    <property type="term" value="F:zinc ion binding"/>
    <property type="evidence" value="ECO:0007669"/>
    <property type="project" value="UniProtKB-KW"/>
</dbReference>
<gene>
    <name evidence="4" type="ORF">ACAOBT_LOCUS5679</name>
</gene>
<evidence type="ECO:0000313" key="5">
    <source>
        <dbReference type="Proteomes" id="UP001152888"/>
    </source>
</evidence>
<evidence type="ECO:0000256" key="2">
    <source>
        <dbReference type="SAM" id="Coils"/>
    </source>
</evidence>
<dbReference type="AlphaFoldDB" id="A0A9P0P3S0"/>
<evidence type="ECO:0000313" key="4">
    <source>
        <dbReference type="EMBL" id="CAH1964232.1"/>
    </source>
</evidence>
<protein>
    <recommendedName>
        <fullName evidence="3">C2H2-type domain-containing protein</fullName>
    </recommendedName>
</protein>
<dbReference type="OrthoDB" id="10004641at2759"/>
<dbReference type="Proteomes" id="UP001152888">
    <property type="component" value="Unassembled WGS sequence"/>
</dbReference>
<keyword evidence="1" id="KW-0479">Metal-binding</keyword>
<accession>A0A9P0P3S0</accession>
<dbReference type="Gene3D" id="3.30.160.60">
    <property type="entry name" value="Classic Zinc Finger"/>
    <property type="match status" value="1"/>
</dbReference>
<feature type="domain" description="C2H2-type" evidence="3">
    <location>
        <begin position="46"/>
        <end position="73"/>
    </location>
</feature>
<comment type="caution">
    <text evidence="4">The sequence shown here is derived from an EMBL/GenBank/DDBJ whole genome shotgun (WGS) entry which is preliminary data.</text>
</comment>
<sequence length="141" mass="16738">MGMWQHVATLRQRIIEERRLLEKEENEIYRAEKRIRGILLANTRHYQCSRCGKRYKHSHILRRHLDYECGVEPKFRCGICGKMSKRNKSCKCFDIIYRKRSALPGDLLIVEYRHGIYGEICAMWGQLRPGNVRQTINDISA</sequence>
<dbReference type="InterPro" id="IPR013087">
    <property type="entry name" value="Znf_C2H2_type"/>
</dbReference>
<name>A0A9P0P3S0_ACAOB</name>
<reference evidence="4" key="1">
    <citation type="submission" date="2022-03" db="EMBL/GenBank/DDBJ databases">
        <authorList>
            <person name="Sayadi A."/>
        </authorList>
    </citation>
    <scope>NUCLEOTIDE SEQUENCE</scope>
</reference>
<dbReference type="PROSITE" id="PS50157">
    <property type="entry name" value="ZINC_FINGER_C2H2_2"/>
    <property type="match status" value="1"/>
</dbReference>
<feature type="coiled-coil region" evidence="2">
    <location>
        <begin position="7"/>
        <end position="34"/>
    </location>
</feature>
<dbReference type="EMBL" id="CAKOFQ010006713">
    <property type="protein sequence ID" value="CAH1964232.1"/>
    <property type="molecule type" value="Genomic_DNA"/>
</dbReference>
<proteinExistence type="predicted"/>
<organism evidence="4 5">
    <name type="scientific">Acanthoscelides obtectus</name>
    <name type="common">Bean weevil</name>
    <name type="synonym">Bruchus obtectus</name>
    <dbReference type="NCBI Taxonomy" id="200917"/>
    <lineage>
        <taxon>Eukaryota</taxon>
        <taxon>Metazoa</taxon>
        <taxon>Ecdysozoa</taxon>
        <taxon>Arthropoda</taxon>
        <taxon>Hexapoda</taxon>
        <taxon>Insecta</taxon>
        <taxon>Pterygota</taxon>
        <taxon>Neoptera</taxon>
        <taxon>Endopterygota</taxon>
        <taxon>Coleoptera</taxon>
        <taxon>Polyphaga</taxon>
        <taxon>Cucujiformia</taxon>
        <taxon>Chrysomeloidea</taxon>
        <taxon>Chrysomelidae</taxon>
        <taxon>Bruchinae</taxon>
        <taxon>Bruchini</taxon>
        <taxon>Acanthoscelides</taxon>
    </lineage>
</organism>
<evidence type="ECO:0000259" key="3">
    <source>
        <dbReference type="PROSITE" id="PS50157"/>
    </source>
</evidence>
<dbReference type="SUPFAM" id="SSF57667">
    <property type="entry name" value="beta-beta-alpha zinc fingers"/>
    <property type="match status" value="1"/>
</dbReference>
<keyword evidence="5" id="KW-1185">Reference proteome</keyword>
<keyword evidence="1" id="KW-0862">Zinc</keyword>
<dbReference type="InterPro" id="IPR036236">
    <property type="entry name" value="Znf_C2H2_sf"/>
</dbReference>